<name>A0A4R6UAA1_9BACI</name>
<evidence type="ECO:0000313" key="7">
    <source>
        <dbReference type="Proteomes" id="UP000295632"/>
    </source>
</evidence>
<dbReference type="InterPro" id="IPR010982">
    <property type="entry name" value="Lambda_DNA-bd_dom_sf"/>
</dbReference>
<dbReference type="Proteomes" id="UP000295632">
    <property type="component" value="Unassembled WGS sequence"/>
</dbReference>
<dbReference type="Gene3D" id="1.10.260.40">
    <property type="entry name" value="lambda repressor-like DNA-binding domains"/>
    <property type="match status" value="1"/>
</dbReference>
<dbReference type="GO" id="GO:0003700">
    <property type="term" value="F:DNA-binding transcription factor activity"/>
    <property type="evidence" value="ECO:0007669"/>
    <property type="project" value="TreeGrafter"/>
</dbReference>
<reference evidence="6 7" key="1">
    <citation type="submission" date="2019-03" db="EMBL/GenBank/DDBJ databases">
        <title>Genomic Encyclopedia of Type Strains, Phase IV (KMG-IV): sequencing the most valuable type-strain genomes for metagenomic binning, comparative biology and taxonomic classification.</title>
        <authorList>
            <person name="Goeker M."/>
        </authorList>
    </citation>
    <scope>NUCLEOTIDE SEQUENCE [LARGE SCALE GENOMIC DNA]</scope>
    <source>
        <strain evidence="6 7">DSM 28697</strain>
    </source>
</reference>
<sequence>MSVTIKDVAKLANVATSTVSRVIANNPRISDGTKKKVRDAMHELGYHPNAIARSLASQSTQSLGLIMPRSTDIVFQNPFFLTLLRGISEGAQNAQYTLLMTTGKSDKEIYDGVVQIVQGRKVDGVILLSSQVEDDILSYLYKRKFPFVLIGKPYKYKDKITHVDNDNFSAANEATKHLLTKGHTKIAFIGGSRKLTVTMERLLGYREALETADIPVRDAYCVHEEFLSSGGQEAVKGLLDLPDPPSAMLVTDDLMALGVLRVCNDLGISVPESIAIVSFNNTMMADMSRPPLTSMEINTLDLGYQAVTSLIQHISQPNEPIKRVIIPHSLVIRETT</sequence>
<gene>
    <name evidence="6" type="ORF">EV213_101211</name>
</gene>
<dbReference type="GO" id="GO:0000976">
    <property type="term" value="F:transcription cis-regulatory region binding"/>
    <property type="evidence" value="ECO:0007669"/>
    <property type="project" value="TreeGrafter"/>
</dbReference>
<proteinExistence type="predicted"/>
<dbReference type="FunFam" id="1.10.260.40:FF:000002">
    <property type="entry name" value="HTH-type transcriptional repressor PurR"/>
    <property type="match status" value="1"/>
</dbReference>
<dbReference type="SMART" id="SM00354">
    <property type="entry name" value="HTH_LACI"/>
    <property type="match status" value="1"/>
</dbReference>
<evidence type="ECO:0000256" key="3">
    <source>
        <dbReference type="ARBA" id="ARBA00023125"/>
    </source>
</evidence>
<dbReference type="InterPro" id="IPR028082">
    <property type="entry name" value="Peripla_BP_I"/>
</dbReference>
<dbReference type="RefSeq" id="WP_133578616.1">
    <property type="nucleotide sequence ID" value="NZ_SNYJ01000001.1"/>
</dbReference>
<dbReference type="AlphaFoldDB" id="A0A4R6UAA1"/>
<dbReference type="PANTHER" id="PTHR30146">
    <property type="entry name" value="LACI-RELATED TRANSCRIPTIONAL REPRESSOR"/>
    <property type="match status" value="1"/>
</dbReference>
<dbReference type="CDD" id="cd06294">
    <property type="entry name" value="PBP1_MalR-like"/>
    <property type="match status" value="1"/>
</dbReference>
<dbReference type="Gene3D" id="3.40.50.2300">
    <property type="match status" value="2"/>
</dbReference>
<dbReference type="CDD" id="cd01392">
    <property type="entry name" value="HTH_LacI"/>
    <property type="match status" value="1"/>
</dbReference>
<protein>
    <recommendedName>
        <fullName evidence="1">Catabolite control protein A</fullName>
    </recommendedName>
</protein>
<evidence type="ECO:0000256" key="1">
    <source>
        <dbReference type="ARBA" id="ARBA00019435"/>
    </source>
</evidence>
<keyword evidence="4" id="KW-0804">Transcription</keyword>
<evidence type="ECO:0000256" key="2">
    <source>
        <dbReference type="ARBA" id="ARBA00023015"/>
    </source>
</evidence>
<keyword evidence="3" id="KW-0238">DNA-binding</keyword>
<dbReference type="Pfam" id="PF00356">
    <property type="entry name" value="LacI"/>
    <property type="match status" value="1"/>
</dbReference>
<dbReference type="InterPro" id="IPR000843">
    <property type="entry name" value="HTH_LacI"/>
</dbReference>
<evidence type="ECO:0000256" key="4">
    <source>
        <dbReference type="ARBA" id="ARBA00023163"/>
    </source>
</evidence>
<keyword evidence="7" id="KW-1185">Reference proteome</keyword>
<evidence type="ECO:0000313" key="6">
    <source>
        <dbReference type="EMBL" id="TDQ42782.1"/>
    </source>
</evidence>
<dbReference type="SUPFAM" id="SSF53822">
    <property type="entry name" value="Periplasmic binding protein-like I"/>
    <property type="match status" value="1"/>
</dbReference>
<evidence type="ECO:0000259" key="5">
    <source>
        <dbReference type="PROSITE" id="PS50932"/>
    </source>
</evidence>
<dbReference type="OrthoDB" id="9788209at2"/>
<dbReference type="SUPFAM" id="SSF47413">
    <property type="entry name" value="lambda repressor-like DNA-binding domains"/>
    <property type="match status" value="1"/>
</dbReference>
<dbReference type="InterPro" id="IPR046335">
    <property type="entry name" value="LacI/GalR-like_sensor"/>
</dbReference>
<comment type="caution">
    <text evidence="6">The sequence shown here is derived from an EMBL/GenBank/DDBJ whole genome shotgun (WGS) entry which is preliminary data.</text>
</comment>
<organism evidence="6 7">
    <name type="scientific">Aureibacillus halotolerans</name>
    <dbReference type="NCBI Taxonomy" id="1508390"/>
    <lineage>
        <taxon>Bacteria</taxon>
        <taxon>Bacillati</taxon>
        <taxon>Bacillota</taxon>
        <taxon>Bacilli</taxon>
        <taxon>Bacillales</taxon>
        <taxon>Bacillaceae</taxon>
        <taxon>Aureibacillus</taxon>
    </lineage>
</organism>
<dbReference type="Pfam" id="PF13377">
    <property type="entry name" value="Peripla_BP_3"/>
    <property type="match status" value="1"/>
</dbReference>
<accession>A0A4R6UAA1</accession>
<dbReference type="PANTHER" id="PTHR30146:SF109">
    <property type="entry name" value="HTH-TYPE TRANSCRIPTIONAL REGULATOR GALS"/>
    <property type="match status" value="1"/>
</dbReference>
<keyword evidence="2" id="KW-0805">Transcription regulation</keyword>
<dbReference type="EMBL" id="SNYJ01000001">
    <property type="protein sequence ID" value="TDQ42782.1"/>
    <property type="molecule type" value="Genomic_DNA"/>
</dbReference>
<feature type="domain" description="HTH lacI-type" evidence="5">
    <location>
        <begin position="3"/>
        <end position="57"/>
    </location>
</feature>
<dbReference type="PROSITE" id="PS50932">
    <property type="entry name" value="HTH_LACI_2"/>
    <property type="match status" value="1"/>
</dbReference>